<evidence type="ECO:0000313" key="5">
    <source>
        <dbReference type="EMBL" id="KAF2485192.1"/>
    </source>
</evidence>
<dbReference type="PANTHER" id="PTHR10908">
    <property type="entry name" value="SEROTONIN N-ACETYLTRANSFERASE"/>
    <property type="match status" value="1"/>
</dbReference>
<dbReference type="Pfam" id="PF13673">
    <property type="entry name" value="Acetyltransf_10"/>
    <property type="match status" value="1"/>
</dbReference>
<dbReference type="InterPro" id="IPR000182">
    <property type="entry name" value="GNAT_dom"/>
</dbReference>
<dbReference type="InterPro" id="IPR016181">
    <property type="entry name" value="Acyl_CoA_acyltransferase"/>
</dbReference>
<dbReference type="InterPro" id="IPR051635">
    <property type="entry name" value="SNAT-like"/>
</dbReference>
<evidence type="ECO:0000259" key="4">
    <source>
        <dbReference type="PROSITE" id="PS51186"/>
    </source>
</evidence>
<dbReference type="GeneID" id="54479906"/>
<evidence type="ECO:0000313" key="6">
    <source>
        <dbReference type="Proteomes" id="UP000799767"/>
    </source>
</evidence>
<name>A0A6A6PYW7_9PEZI</name>
<dbReference type="PROSITE" id="PS51186">
    <property type="entry name" value="GNAT"/>
    <property type="match status" value="1"/>
</dbReference>
<keyword evidence="1 5" id="KW-0808">Transferase</keyword>
<evidence type="ECO:0000256" key="3">
    <source>
        <dbReference type="SAM" id="MobiDB-lite"/>
    </source>
</evidence>
<dbReference type="SUPFAM" id="SSF55729">
    <property type="entry name" value="Acyl-CoA N-acyltransferases (Nat)"/>
    <property type="match status" value="1"/>
</dbReference>
<keyword evidence="6" id="KW-1185">Reference proteome</keyword>
<keyword evidence="2 5" id="KW-0012">Acyltransferase</keyword>
<accession>A0A6A6PYW7</accession>
<evidence type="ECO:0000256" key="1">
    <source>
        <dbReference type="ARBA" id="ARBA00022679"/>
    </source>
</evidence>
<dbReference type="PANTHER" id="PTHR10908:SF0">
    <property type="entry name" value="SEROTONIN N-ACETYLTRANSFERASE"/>
    <property type="match status" value="1"/>
</dbReference>
<sequence>MPRNLEALAGKNASHEPPHLTKSPEALDPGLYDDDEEEATLESILSQRNEKRDEIHPYTQTLSLSDIDSCVLLEEQAFPPNERCTREKFQYRLSKCSELSLGVFTSHAEGKIATAETSLPVYSGAPERKAVLLGHIVATRSTNPAVTDADMEIPTSESPDAGHREEGRTICIHSLAVLPEYQKRGLGKTLMKAYIQRMESHGVADRLALIAHEALIPYYEGFGFQNKGKSKAQFGGGGWFEMVRELRNEEEMEEEEVEIDVLE</sequence>
<dbReference type="Gene3D" id="3.40.630.30">
    <property type="match status" value="1"/>
</dbReference>
<dbReference type="GO" id="GO:0005737">
    <property type="term" value="C:cytoplasm"/>
    <property type="evidence" value="ECO:0007669"/>
    <property type="project" value="TreeGrafter"/>
</dbReference>
<feature type="compositionally biased region" description="Acidic residues" evidence="3">
    <location>
        <begin position="31"/>
        <end position="40"/>
    </location>
</feature>
<organism evidence="5 6">
    <name type="scientific">Neohortaea acidophila</name>
    <dbReference type="NCBI Taxonomy" id="245834"/>
    <lineage>
        <taxon>Eukaryota</taxon>
        <taxon>Fungi</taxon>
        <taxon>Dikarya</taxon>
        <taxon>Ascomycota</taxon>
        <taxon>Pezizomycotina</taxon>
        <taxon>Dothideomycetes</taxon>
        <taxon>Dothideomycetidae</taxon>
        <taxon>Mycosphaerellales</taxon>
        <taxon>Teratosphaeriaceae</taxon>
        <taxon>Neohortaea</taxon>
    </lineage>
</organism>
<dbReference type="Proteomes" id="UP000799767">
    <property type="component" value="Unassembled WGS sequence"/>
</dbReference>
<dbReference type="EMBL" id="MU001633">
    <property type="protein sequence ID" value="KAF2485192.1"/>
    <property type="molecule type" value="Genomic_DNA"/>
</dbReference>
<reference evidence="5" key="1">
    <citation type="journal article" date="2020" name="Stud. Mycol.">
        <title>101 Dothideomycetes genomes: a test case for predicting lifestyles and emergence of pathogens.</title>
        <authorList>
            <person name="Haridas S."/>
            <person name="Albert R."/>
            <person name="Binder M."/>
            <person name="Bloem J."/>
            <person name="Labutti K."/>
            <person name="Salamov A."/>
            <person name="Andreopoulos B."/>
            <person name="Baker S."/>
            <person name="Barry K."/>
            <person name="Bills G."/>
            <person name="Bluhm B."/>
            <person name="Cannon C."/>
            <person name="Castanera R."/>
            <person name="Culley D."/>
            <person name="Daum C."/>
            <person name="Ezra D."/>
            <person name="Gonzalez J."/>
            <person name="Henrissat B."/>
            <person name="Kuo A."/>
            <person name="Liang C."/>
            <person name="Lipzen A."/>
            <person name="Lutzoni F."/>
            <person name="Magnuson J."/>
            <person name="Mondo S."/>
            <person name="Nolan M."/>
            <person name="Ohm R."/>
            <person name="Pangilinan J."/>
            <person name="Park H.-J."/>
            <person name="Ramirez L."/>
            <person name="Alfaro M."/>
            <person name="Sun H."/>
            <person name="Tritt A."/>
            <person name="Yoshinaga Y."/>
            <person name="Zwiers L.-H."/>
            <person name="Turgeon B."/>
            <person name="Goodwin S."/>
            <person name="Spatafora J."/>
            <person name="Crous P."/>
            <person name="Grigoriev I."/>
        </authorList>
    </citation>
    <scope>NUCLEOTIDE SEQUENCE</scope>
    <source>
        <strain evidence="5">CBS 113389</strain>
    </source>
</reference>
<evidence type="ECO:0000256" key="2">
    <source>
        <dbReference type="ARBA" id="ARBA00023315"/>
    </source>
</evidence>
<gene>
    <name evidence="5" type="ORF">BDY17DRAFT_98406</name>
</gene>
<dbReference type="AlphaFoldDB" id="A0A6A6PYW7"/>
<dbReference type="CDD" id="cd04301">
    <property type="entry name" value="NAT_SF"/>
    <property type="match status" value="1"/>
</dbReference>
<dbReference type="RefSeq" id="XP_033591761.1">
    <property type="nucleotide sequence ID" value="XM_033738905.1"/>
</dbReference>
<feature type="region of interest" description="Disordered" evidence="3">
    <location>
        <begin position="1"/>
        <end position="40"/>
    </location>
</feature>
<dbReference type="GO" id="GO:0004059">
    <property type="term" value="F:aralkylamine N-acetyltransferase activity"/>
    <property type="evidence" value="ECO:0007669"/>
    <property type="project" value="TreeGrafter"/>
</dbReference>
<dbReference type="OrthoDB" id="30840at2759"/>
<feature type="domain" description="N-acetyltransferase" evidence="4">
    <location>
        <begin position="53"/>
        <end position="247"/>
    </location>
</feature>
<protein>
    <submittedName>
        <fullName evidence="5">Acyl-CoA N-acyltransferase</fullName>
    </submittedName>
</protein>
<proteinExistence type="predicted"/>